<organism evidence="2 3">
    <name type="scientific">Fonsecaea pedrosoi CBS 271.37</name>
    <dbReference type="NCBI Taxonomy" id="1442368"/>
    <lineage>
        <taxon>Eukaryota</taxon>
        <taxon>Fungi</taxon>
        <taxon>Dikarya</taxon>
        <taxon>Ascomycota</taxon>
        <taxon>Pezizomycotina</taxon>
        <taxon>Eurotiomycetes</taxon>
        <taxon>Chaetothyriomycetidae</taxon>
        <taxon>Chaetothyriales</taxon>
        <taxon>Herpotrichiellaceae</taxon>
        <taxon>Fonsecaea</taxon>
    </lineage>
</organism>
<dbReference type="AlphaFoldDB" id="A0A0D2GKR5"/>
<keyword evidence="1" id="KW-0812">Transmembrane</keyword>
<dbReference type="Proteomes" id="UP000053029">
    <property type="component" value="Unassembled WGS sequence"/>
</dbReference>
<evidence type="ECO:0000256" key="1">
    <source>
        <dbReference type="SAM" id="Phobius"/>
    </source>
</evidence>
<dbReference type="EMBL" id="KN846973">
    <property type="protein sequence ID" value="KIW79090.1"/>
    <property type="molecule type" value="Genomic_DNA"/>
</dbReference>
<keyword evidence="1" id="KW-1133">Transmembrane helix</keyword>
<dbReference type="RefSeq" id="XP_013282898.1">
    <property type="nucleotide sequence ID" value="XM_013427444.1"/>
</dbReference>
<evidence type="ECO:0000313" key="3">
    <source>
        <dbReference type="Proteomes" id="UP000053029"/>
    </source>
</evidence>
<protein>
    <submittedName>
        <fullName evidence="2">Unplaced genomic scaffold supercont1.5, whole genome shotgun sequence</fullName>
    </submittedName>
</protein>
<reference evidence="2 3" key="1">
    <citation type="submission" date="2015-01" db="EMBL/GenBank/DDBJ databases">
        <title>The Genome Sequence of Fonsecaea pedrosoi CBS 271.37.</title>
        <authorList>
            <consortium name="The Broad Institute Genomics Platform"/>
            <person name="Cuomo C."/>
            <person name="de Hoog S."/>
            <person name="Gorbushina A."/>
            <person name="Stielow B."/>
            <person name="Teixiera M."/>
            <person name="Abouelleil A."/>
            <person name="Chapman S.B."/>
            <person name="Priest M."/>
            <person name="Young S.K."/>
            <person name="Wortman J."/>
            <person name="Nusbaum C."/>
            <person name="Birren B."/>
        </authorList>
    </citation>
    <scope>NUCLEOTIDE SEQUENCE [LARGE SCALE GENOMIC DNA]</scope>
    <source>
        <strain evidence="2 3">CBS 271.37</strain>
    </source>
</reference>
<dbReference type="HOGENOM" id="CLU_2885801_0_0_1"/>
<feature type="transmembrane region" description="Helical" evidence="1">
    <location>
        <begin position="6"/>
        <end position="28"/>
    </location>
</feature>
<keyword evidence="3" id="KW-1185">Reference proteome</keyword>
<proteinExistence type="predicted"/>
<keyword evidence="1" id="KW-0472">Membrane</keyword>
<dbReference type="VEuPathDB" id="FungiDB:Z517_08930"/>
<gene>
    <name evidence="2" type="ORF">Z517_08930</name>
</gene>
<sequence>MSAIFAFAKATVPTVATAIAPFAAVYYWPKKSEVFYYTPKNSTTPLFSLPRPNIAVGAPNSVL</sequence>
<dbReference type="GeneID" id="25308420"/>
<evidence type="ECO:0000313" key="2">
    <source>
        <dbReference type="EMBL" id="KIW79090.1"/>
    </source>
</evidence>
<accession>A0A0D2GKR5</accession>
<name>A0A0D2GKR5_9EURO</name>